<name>A0A1V8SGS1_9PEZI</name>
<gene>
    <name evidence="2" type="ORF">B0A48_15562</name>
</gene>
<dbReference type="OrthoDB" id="5381976at2759"/>
<feature type="region of interest" description="Disordered" evidence="1">
    <location>
        <begin position="1"/>
        <end position="89"/>
    </location>
</feature>
<protein>
    <submittedName>
        <fullName evidence="2">Uncharacterized protein</fullName>
    </submittedName>
</protein>
<dbReference type="EMBL" id="NAJO01000047">
    <property type="protein sequence ID" value="OQN98283.1"/>
    <property type="molecule type" value="Genomic_DNA"/>
</dbReference>
<comment type="caution">
    <text evidence="2">The sequence shown here is derived from an EMBL/GenBank/DDBJ whole genome shotgun (WGS) entry which is preliminary data.</text>
</comment>
<accession>A0A1V8SGS1</accession>
<dbReference type="Proteomes" id="UP000192596">
    <property type="component" value="Unassembled WGS sequence"/>
</dbReference>
<evidence type="ECO:0000313" key="3">
    <source>
        <dbReference type="Proteomes" id="UP000192596"/>
    </source>
</evidence>
<evidence type="ECO:0000256" key="1">
    <source>
        <dbReference type="SAM" id="MobiDB-lite"/>
    </source>
</evidence>
<dbReference type="InParanoid" id="A0A1V8SGS1"/>
<dbReference type="AlphaFoldDB" id="A0A1V8SGS1"/>
<feature type="region of interest" description="Disordered" evidence="1">
    <location>
        <begin position="150"/>
        <end position="171"/>
    </location>
</feature>
<organism evidence="2 3">
    <name type="scientific">Cryoendolithus antarcticus</name>
    <dbReference type="NCBI Taxonomy" id="1507870"/>
    <lineage>
        <taxon>Eukaryota</taxon>
        <taxon>Fungi</taxon>
        <taxon>Dikarya</taxon>
        <taxon>Ascomycota</taxon>
        <taxon>Pezizomycotina</taxon>
        <taxon>Dothideomycetes</taxon>
        <taxon>Dothideomycetidae</taxon>
        <taxon>Cladosporiales</taxon>
        <taxon>Cladosporiaceae</taxon>
        <taxon>Cryoendolithus</taxon>
    </lineage>
</organism>
<sequence>MASSSTNPPLRRFTEACIPQTRSSTDTDCTHLLAPSLAPSVAPSSRPTTRAPSPSGTLTPRASSASQGSISSHQHPSTPQSEQPYRGFPSRAAYLTALQTWAESKKDLEASSAAGKELKGFYGEVTMAEIAGRPRVKLEGLGLRKRWRERRERGKNGAGGEVGGERRATIV</sequence>
<keyword evidence="3" id="KW-1185">Reference proteome</keyword>
<evidence type="ECO:0000313" key="2">
    <source>
        <dbReference type="EMBL" id="OQN98283.1"/>
    </source>
</evidence>
<feature type="compositionally biased region" description="Low complexity" evidence="1">
    <location>
        <begin position="32"/>
        <end position="55"/>
    </location>
</feature>
<feature type="compositionally biased region" description="Low complexity" evidence="1">
    <location>
        <begin position="62"/>
        <end position="75"/>
    </location>
</feature>
<proteinExistence type="predicted"/>
<reference evidence="3" key="1">
    <citation type="submission" date="2017-03" db="EMBL/GenBank/DDBJ databases">
        <title>Genomes of endolithic fungi from Antarctica.</title>
        <authorList>
            <person name="Coleine C."/>
            <person name="Masonjones S."/>
            <person name="Stajich J.E."/>
        </authorList>
    </citation>
    <scope>NUCLEOTIDE SEQUENCE [LARGE SCALE GENOMIC DNA]</scope>
    <source>
        <strain evidence="3">CCFEE 5527</strain>
    </source>
</reference>